<dbReference type="Pfam" id="PF16490">
    <property type="entry name" value="Oxidoreduct_C"/>
    <property type="match status" value="1"/>
</dbReference>
<comment type="caution">
    <text evidence="2">The sequence shown here is derived from an EMBL/GenBank/DDBJ whole genome shotgun (WGS) entry which is preliminary data.</text>
</comment>
<sequence>IEILAARRWPTVITRAQFEKVTRLSDFPEYLTKDMGDDGALRVYANGEIIYKIKDVHAKVSVIWDFQAPPGGGDTHFSIMRGSKANLVIRQGAAENYTRQLCVEPVSGAGGPDFDKALKEAIDELAATYPGLALEQKGDSWQVVIPDQYRVGHEAHFSQVMERYLQYLVDGKLPDWEVPNMLAKYYTTTTALQVARSR</sequence>
<feature type="domain" description="Putative oxidoreductase C-terminal" evidence="1">
    <location>
        <begin position="1"/>
        <end position="195"/>
    </location>
</feature>
<evidence type="ECO:0000313" key="2">
    <source>
        <dbReference type="EMBL" id="GAI14676.1"/>
    </source>
</evidence>
<feature type="non-terminal residue" evidence="2">
    <location>
        <position position="1"/>
    </location>
</feature>
<dbReference type="AlphaFoldDB" id="X1M9A3"/>
<dbReference type="EMBL" id="BARV01007940">
    <property type="protein sequence ID" value="GAI14676.1"/>
    <property type="molecule type" value="Genomic_DNA"/>
</dbReference>
<reference evidence="2" key="1">
    <citation type="journal article" date="2014" name="Front. Microbiol.">
        <title>High frequency of phylogenetically diverse reductive dehalogenase-homologous genes in deep subseafloor sedimentary metagenomes.</title>
        <authorList>
            <person name="Kawai M."/>
            <person name="Futagami T."/>
            <person name="Toyoda A."/>
            <person name="Takaki Y."/>
            <person name="Nishi S."/>
            <person name="Hori S."/>
            <person name="Arai W."/>
            <person name="Tsubouchi T."/>
            <person name="Morono Y."/>
            <person name="Uchiyama I."/>
            <person name="Ito T."/>
            <person name="Fujiyama A."/>
            <person name="Inagaki F."/>
            <person name="Takami H."/>
        </authorList>
    </citation>
    <scope>NUCLEOTIDE SEQUENCE</scope>
    <source>
        <strain evidence="2">Expedition CK06-06</strain>
    </source>
</reference>
<protein>
    <recommendedName>
        <fullName evidence="1">Putative oxidoreductase C-terminal domain-containing protein</fullName>
    </recommendedName>
</protein>
<dbReference type="InterPro" id="IPR032459">
    <property type="entry name" value="Oxidoreduct_C"/>
</dbReference>
<gene>
    <name evidence="2" type="ORF">S06H3_16082</name>
</gene>
<evidence type="ECO:0000259" key="1">
    <source>
        <dbReference type="Pfam" id="PF16490"/>
    </source>
</evidence>
<proteinExistence type="predicted"/>
<accession>X1M9A3</accession>
<organism evidence="2">
    <name type="scientific">marine sediment metagenome</name>
    <dbReference type="NCBI Taxonomy" id="412755"/>
    <lineage>
        <taxon>unclassified sequences</taxon>
        <taxon>metagenomes</taxon>
        <taxon>ecological metagenomes</taxon>
    </lineage>
</organism>
<name>X1M9A3_9ZZZZ</name>